<feature type="transmembrane region" description="Helical" evidence="6">
    <location>
        <begin position="114"/>
        <end position="135"/>
    </location>
</feature>
<evidence type="ECO:0000313" key="7">
    <source>
        <dbReference type="EMBL" id="MCA9727574.1"/>
    </source>
</evidence>
<name>A0A956RQG6_UNCEI</name>
<evidence type="ECO:0000313" key="8">
    <source>
        <dbReference type="Proteomes" id="UP000697710"/>
    </source>
</evidence>
<feature type="transmembrane region" description="Helical" evidence="6">
    <location>
        <begin position="24"/>
        <end position="42"/>
    </location>
</feature>
<dbReference type="AlphaFoldDB" id="A0A956RQG6"/>
<comment type="subcellular location">
    <subcellularLocation>
        <location evidence="1">Membrane</location>
        <topology evidence="1">Multi-pass membrane protein</topology>
    </subcellularLocation>
</comment>
<dbReference type="GO" id="GO:0005886">
    <property type="term" value="C:plasma membrane"/>
    <property type="evidence" value="ECO:0007669"/>
    <property type="project" value="TreeGrafter"/>
</dbReference>
<keyword evidence="3 6" id="KW-0812">Transmembrane</keyword>
<dbReference type="InterPro" id="IPR006214">
    <property type="entry name" value="Bax_inhibitor_1-related"/>
</dbReference>
<keyword evidence="5 6" id="KW-0472">Membrane</keyword>
<feature type="transmembrane region" description="Helical" evidence="6">
    <location>
        <begin position="200"/>
        <end position="220"/>
    </location>
</feature>
<organism evidence="7 8">
    <name type="scientific">Eiseniibacteriota bacterium</name>
    <dbReference type="NCBI Taxonomy" id="2212470"/>
    <lineage>
        <taxon>Bacteria</taxon>
        <taxon>Candidatus Eiseniibacteriota</taxon>
    </lineage>
</organism>
<feature type="transmembrane region" description="Helical" evidence="6">
    <location>
        <begin position="147"/>
        <end position="165"/>
    </location>
</feature>
<dbReference type="PANTHER" id="PTHR23291">
    <property type="entry name" value="BAX INHIBITOR-RELATED"/>
    <property type="match status" value="1"/>
</dbReference>
<comment type="similarity">
    <text evidence="2 6">Belongs to the BI1 family.</text>
</comment>
<keyword evidence="4 6" id="KW-1133">Transmembrane helix</keyword>
<evidence type="ECO:0000256" key="5">
    <source>
        <dbReference type="ARBA" id="ARBA00023136"/>
    </source>
</evidence>
<feature type="transmembrane region" description="Helical" evidence="6">
    <location>
        <begin position="54"/>
        <end position="73"/>
    </location>
</feature>
<proteinExistence type="inferred from homology"/>
<evidence type="ECO:0000256" key="4">
    <source>
        <dbReference type="ARBA" id="ARBA00022989"/>
    </source>
</evidence>
<comment type="caution">
    <text evidence="7">The sequence shown here is derived from an EMBL/GenBank/DDBJ whole genome shotgun (WGS) entry which is preliminary data.</text>
</comment>
<dbReference type="Pfam" id="PF01027">
    <property type="entry name" value="Bax1-I"/>
    <property type="match status" value="1"/>
</dbReference>
<evidence type="ECO:0000256" key="3">
    <source>
        <dbReference type="ARBA" id="ARBA00022692"/>
    </source>
</evidence>
<feature type="transmembrane region" description="Helical" evidence="6">
    <location>
        <begin position="85"/>
        <end position="108"/>
    </location>
</feature>
<reference evidence="7" key="2">
    <citation type="journal article" date="2021" name="Microbiome">
        <title>Successional dynamics and alternative stable states in a saline activated sludge microbial community over 9 years.</title>
        <authorList>
            <person name="Wang Y."/>
            <person name="Ye J."/>
            <person name="Ju F."/>
            <person name="Liu L."/>
            <person name="Boyd J.A."/>
            <person name="Deng Y."/>
            <person name="Parks D.H."/>
            <person name="Jiang X."/>
            <person name="Yin X."/>
            <person name="Woodcroft B.J."/>
            <person name="Tyson G.W."/>
            <person name="Hugenholtz P."/>
            <person name="Polz M.F."/>
            <person name="Zhang T."/>
        </authorList>
    </citation>
    <scope>NUCLEOTIDE SEQUENCE</scope>
    <source>
        <strain evidence="7">HKST-UBA01</strain>
    </source>
</reference>
<evidence type="ECO:0000256" key="2">
    <source>
        <dbReference type="ARBA" id="ARBA00010350"/>
    </source>
</evidence>
<reference evidence="7" key="1">
    <citation type="submission" date="2020-04" db="EMBL/GenBank/DDBJ databases">
        <authorList>
            <person name="Zhang T."/>
        </authorList>
    </citation>
    <scope>NUCLEOTIDE SEQUENCE</scope>
    <source>
        <strain evidence="7">HKST-UBA01</strain>
    </source>
</reference>
<dbReference type="PANTHER" id="PTHR23291:SF50">
    <property type="entry name" value="PROTEIN LIFEGUARD 4"/>
    <property type="match status" value="1"/>
</dbReference>
<feature type="transmembrane region" description="Helical" evidence="6">
    <location>
        <begin position="171"/>
        <end position="188"/>
    </location>
</feature>
<evidence type="ECO:0000256" key="1">
    <source>
        <dbReference type="ARBA" id="ARBA00004141"/>
    </source>
</evidence>
<dbReference type="EMBL" id="JAGQHR010000192">
    <property type="protein sequence ID" value="MCA9727574.1"/>
    <property type="molecule type" value="Genomic_DNA"/>
</dbReference>
<protein>
    <submittedName>
        <fullName evidence="7">US12 family protein</fullName>
    </submittedName>
</protein>
<sequence>MPTAFPTVAELESSRRASFIRRTYAHLLAAVGLFVLIEWWLFQTGHALTIARAMLSVNWLLVLGGFAIVAWLARGMAQRAGSPAVQYAALFGFVLAEALLFVPLLVVANLQFPGAIQSAGVLTGIAFVGLTGIVFTTGRDFGFLGKFLALAGIGALLMIVAAVLFGFELGTWFSIVMVIVACGAILRDTSNVIHRYPENAHVSAALELFASFALLLWYVLRLFMRRR</sequence>
<dbReference type="Proteomes" id="UP000697710">
    <property type="component" value="Unassembled WGS sequence"/>
</dbReference>
<gene>
    <name evidence="7" type="ORF">KC729_07815</name>
</gene>
<evidence type="ECO:0000256" key="6">
    <source>
        <dbReference type="RuleBase" id="RU004379"/>
    </source>
</evidence>
<accession>A0A956RQG6</accession>